<accession>A0A9Q3GM00</accession>
<protein>
    <submittedName>
        <fullName evidence="2">Uncharacterized protein</fullName>
    </submittedName>
</protein>
<dbReference type="Proteomes" id="UP000765509">
    <property type="component" value="Unassembled WGS sequence"/>
</dbReference>
<gene>
    <name evidence="2" type="ORF">O181_012121</name>
</gene>
<evidence type="ECO:0000256" key="1">
    <source>
        <dbReference type="SAM" id="MobiDB-lite"/>
    </source>
</evidence>
<name>A0A9Q3GM00_9BASI</name>
<evidence type="ECO:0000313" key="3">
    <source>
        <dbReference type="Proteomes" id="UP000765509"/>
    </source>
</evidence>
<sequence>MGLYSQMRNHVLSKTQIQSENCKPQKGLPADLYSLKWFKGMAVEIKNVALLLNPEEALNPKKHPDETPSDKALNRKYRYEVTKSYVVEEEEDGGESIDLEAPSPDHSEAEDGSYYEPIEYSYEDYEEDEEETEEVAEAESDERNEQEKNEGSRGGCVVKVRIS</sequence>
<dbReference type="AlphaFoldDB" id="A0A9Q3GM00"/>
<feature type="region of interest" description="Disordered" evidence="1">
    <location>
        <begin position="55"/>
        <end position="75"/>
    </location>
</feature>
<organism evidence="2 3">
    <name type="scientific">Austropuccinia psidii MF-1</name>
    <dbReference type="NCBI Taxonomy" id="1389203"/>
    <lineage>
        <taxon>Eukaryota</taxon>
        <taxon>Fungi</taxon>
        <taxon>Dikarya</taxon>
        <taxon>Basidiomycota</taxon>
        <taxon>Pucciniomycotina</taxon>
        <taxon>Pucciniomycetes</taxon>
        <taxon>Pucciniales</taxon>
        <taxon>Sphaerophragmiaceae</taxon>
        <taxon>Austropuccinia</taxon>
    </lineage>
</organism>
<evidence type="ECO:0000313" key="2">
    <source>
        <dbReference type="EMBL" id="MBW0472406.1"/>
    </source>
</evidence>
<keyword evidence="3" id="KW-1185">Reference proteome</keyword>
<feature type="compositionally biased region" description="Basic and acidic residues" evidence="1">
    <location>
        <begin position="58"/>
        <end position="75"/>
    </location>
</feature>
<comment type="caution">
    <text evidence="2">The sequence shown here is derived from an EMBL/GenBank/DDBJ whole genome shotgun (WGS) entry which is preliminary data.</text>
</comment>
<proteinExistence type="predicted"/>
<feature type="compositionally biased region" description="Acidic residues" evidence="1">
    <location>
        <begin position="121"/>
        <end position="140"/>
    </location>
</feature>
<reference evidence="2" key="1">
    <citation type="submission" date="2021-03" db="EMBL/GenBank/DDBJ databases">
        <title>Draft genome sequence of rust myrtle Austropuccinia psidii MF-1, a brazilian biotype.</title>
        <authorList>
            <person name="Quecine M.C."/>
            <person name="Pachon D.M.R."/>
            <person name="Bonatelli M.L."/>
            <person name="Correr F.H."/>
            <person name="Franceschini L.M."/>
            <person name="Leite T.F."/>
            <person name="Margarido G.R.A."/>
            <person name="Almeida C.A."/>
            <person name="Ferrarezi J.A."/>
            <person name="Labate C.A."/>
        </authorList>
    </citation>
    <scope>NUCLEOTIDE SEQUENCE</scope>
    <source>
        <strain evidence="2">MF-1</strain>
    </source>
</reference>
<dbReference type="EMBL" id="AVOT02003078">
    <property type="protein sequence ID" value="MBW0472406.1"/>
    <property type="molecule type" value="Genomic_DNA"/>
</dbReference>
<feature type="region of interest" description="Disordered" evidence="1">
    <location>
        <begin position="87"/>
        <end position="163"/>
    </location>
</feature>
<feature type="compositionally biased region" description="Basic and acidic residues" evidence="1">
    <location>
        <begin position="141"/>
        <end position="151"/>
    </location>
</feature>
<feature type="compositionally biased region" description="Acidic residues" evidence="1">
    <location>
        <begin position="87"/>
        <end position="98"/>
    </location>
</feature>